<organism evidence="2 3">
    <name type="scientific">Coemansia biformis</name>
    <dbReference type="NCBI Taxonomy" id="1286918"/>
    <lineage>
        <taxon>Eukaryota</taxon>
        <taxon>Fungi</taxon>
        <taxon>Fungi incertae sedis</taxon>
        <taxon>Zoopagomycota</taxon>
        <taxon>Kickxellomycotina</taxon>
        <taxon>Kickxellomycetes</taxon>
        <taxon>Kickxellales</taxon>
        <taxon>Kickxellaceae</taxon>
        <taxon>Coemansia</taxon>
    </lineage>
</organism>
<gene>
    <name evidence="2" type="ORF">LPJ61_006882</name>
</gene>
<dbReference type="InterPro" id="IPR011990">
    <property type="entry name" value="TPR-like_helical_dom_sf"/>
</dbReference>
<dbReference type="Proteomes" id="UP001143981">
    <property type="component" value="Unassembled WGS sequence"/>
</dbReference>
<dbReference type="AlphaFoldDB" id="A0A9W8CNP5"/>
<evidence type="ECO:0000313" key="3">
    <source>
        <dbReference type="Proteomes" id="UP001143981"/>
    </source>
</evidence>
<protein>
    <submittedName>
        <fullName evidence="2">Uncharacterized protein</fullName>
    </submittedName>
</protein>
<sequence>MDQALVHVPQSRKLWELWADWIERRFTEGQLSTNGVQAQYMAAFARVTQHRAAYATREDGDGAATLVAVVAKLQVRYIDWAWSLPQAQKLGDFNAISSGHAMDEDSDDDEAPTAESGEAPKDQAGGNVDALRQAYRNVQRHAFPTPPFFRRCIALEPDTPRRIDLHEMACRVDGSDVKPWLAHLRFLVDAKQMTHAVNVFRRASNAVPENQLSELESSYQNLLHKDN</sequence>
<dbReference type="EMBL" id="JANBOI010003918">
    <property type="protein sequence ID" value="KAJ1718077.1"/>
    <property type="molecule type" value="Genomic_DNA"/>
</dbReference>
<name>A0A9W8CNP5_9FUNG</name>
<evidence type="ECO:0000256" key="1">
    <source>
        <dbReference type="SAM" id="MobiDB-lite"/>
    </source>
</evidence>
<dbReference type="Gene3D" id="1.25.40.10">
    <property type="entry name" value="Tetratricopeptide repeat domain"/>
    <property type="match status" value="1"/>
</dbReference>
<dbReference type="OrthoDB" id="28112at2759"/>
<feature type="region of interest" description="Disordered" evidence="1">
    <location>
        <begin position="98"/>
        <end position="127"/>
    </location>
</feature>
<comment type="caution">
    <text evidence="2">The sequence shown here is derived from an EMBL/GenBank/DDBJ whole genome shotgun (WGS) entry which is preliminary data.</text>
</comment>
<reference evidence="2" key="1">
    <citation type="submission" date="2022-07" db="EMBL/GenBank/DDBJ databases">
        <title>Phylogenomic reconstructions and comparative analyses of Kickxellomycotina fungi.</title>
        <authorList>
            <person name="Reynolds N.K."/>
            <person name="Stajich J.E."/>
            <person name="Barry K."/>
            <person name="Grigoriev I.V."/>
            <person name="Crous P."/>
            <person name="Smith M.E."/>
        </authorList>
    </citation>
    <scope>NUCLEOTIDE SEQUENCE</scope>
    <source>
        <strain evidence="2">BCRC 34381</strain>
    </source>
</reference>
<evidence type="ECO:0000313" key="2">
    <source>
        <dbReference type="EMBL" id="KAJ1718077.1"/>
    </source>
</evidence>
<proteinExistence type="predicted"/>
<keyword evidence="3" id="KW-1185">Reference proteome</keyword>
<accession>A0A9W8CNP5</accession>